<protein>
    <submittedName>
        <fullName evidence="2">Uncharacterized protein</fullName>
    </submittedName>
</protein>
<feature type="transmembrane region" description="Helical" evidence="1">
    <location>
        <begin position="21"/>
        <end position="40"/>
    </location>
</feature>
<organism evidence="2 3">
    <name type="scientific">Candidatus Buchananbacteria bacterium RIFCSPLOWO2_01_FULL_40_23b</name>
    <dbReference type="NCBI Taxonomy" id="1797544"/>
    <lineage>
        <taxon>Bacteria</taxon>
        <taxon>Candidatus Buchananiibacteriota</taxon>
    </lineage>
</organism>
<sequence length="199" mass="21551">MTKSIKATKKALLVTLLKRSDFLASAVAGSLLLSFGYYLLLLQVSDLGTVLYNLSYEPIYRAAVFMLVPLVLILFGLNFALAVVLFRAKANLKWQGGSLLGALTGGFAASCPVCGAFLLSLIGVAGGLSVLPFAGLEVWLVAAVIIGFTFWRSIVVLDSKTCDPKKEEHLCWQLPKVKGSHTLFFILISLFLAVIFYVI</sequence>
<reference evidence="2 3" key="1">
    <citation type="journal article" date="2016" name="Nat. Commun.">
        <title>Thousands of microbial genomes shed light on interconnected biogeochemical processes in an aquifer system.</title>
        <authorList>
            <person name="Anantharaman K."/>
            <person name="Brown C.T."/>
            <person name="Hug L.A."/>
            <person name="Sharon I."/>
            <person name="Castelle C.J."/>
            <person name="Probst A.J."/>
            <person name="Thomas B.C."/>
            <person name="Singh A."/>
            <person name="Wilkins M.J."/>
            <person name="Karaoz U."/>
            <person name="Brodie E.L."/>
            <person name="Williams K.H."/>
            <person name="Hubbard S.S."/>
            <person name="Banfield J.F."/>
        </authorList>
    </citation>
    <scope>NUCLEOTIDE SEQUENCE [LARGE SCALE GENOMIC DNA]</scope>
</reference>
<proteinExistence type="predicted"/>
<feature type="transmembrane region" description="Helical" evidence="1">
    <location>
        <begin position="138"/>
        <end position="158"/>
    </location>
</feature>
<evidence type="ECO:0000313" key="3">
    <source>
        <dbReference type="Proteomes" id="UP000178122"/>
    </source>
</evidence>
<evidence type="ECO:0000313" key="2">
    <source>
        <dbReference type="EMBL" id="OGY55992.1"/>
    </source>
</evidence>
<feature type="transmembrane region" description="Helical" evidence="1">
    <location>
        <begin position="60"/>
        <end position="86"/>
    </location>
</feature>
<keyword evidence="1" id="KW-0472">Membrane</keyword>
<dbReference type="EMBL" id="MHIN01000003">
    <property type="protein sequence ID" value="OGY55992.1"/>
    <property type="molecule type" value="Genomic_DNA"/>
</dbReference>
<keyword evidence="1" id="KW-0812">Transmembrane</keyword>
<dbReference type="AlphaFoldDB" id="A0A1G1YUE8"/>
<feature type="transmembrane region" description="Helical" evidence="1">
    <location>
        <begin position="179"/>
        <end position="198"/>
    </location>
</feature>
<feature type="transmembrane region" description="Helical" evidence="1">
    <location>
        <begin position="98"/>
        <end position="126"/>
    </location>
</feature>
<keyword evidence="1" id="KW-1133">Transmembrane helix</keyword>
<gene>
    <name evidence="2" type="ORF">A2912_03375</name>
</gene>
<comment type="caution">
    <text evidence="2">The sequence shown here is derived from an EMBL/GenBank/DDBJ whole genome shotgun (WGS) entry which is preliminary data.</text>
</comment>
<accession>A0A1G1YUE8</accession>
<name>A0A1G1YUE8_9BACT</name>
<evidence type="ECO:0000256" key="1">
    <source>
        <dbReference type="SAM" id="Phobius"/>
    </source>
</evidence>
<dbReference type="Proteomes" id="UP000178122">
    <property type="component" value="Unassembled WGS sequence"/>
</dbReference>